<dbReference type="KEGG" id="dte:Dester_0437"/>
<dbReference type="InParanoid" id="F0S2L9"/>
<evidence type="ECO:0000256" key="4">
    <source>
        <dbReference type="ARBA" id="ARBA00022917"/>
    </source>
</evidence>
<dbReference type="EMBL" id="CP002543">
    <property type="protein sequence ID" value="ADY73091.1"/>
    <property type="molecule type" value="Genomic_DNA"/>
</dbReference>
<dbReference type="Gene3D" id="3.10.290.10">
    <property type="entry name" value="RNA-binding S4 domain"/>
    <property type="match status" value="1"/>
</dbReference>
<dbReference type="SUPFAM" id="SSF55174">
    <property type="entry name" value="Alpha-L RNA-binding motif"/>
    <property type="match status" value="1"/>
</dbReference>
<evidence type="ECO:0000256" key="3">
    <source>
        <dbReference type="ARBA" id="ARBA00022884"/>
    </source>
</evidence>
<evidence type="ECO:0000256" key="5">
    <source>
        <dbReference type="HAMAP-Rule" id="MF_00871"/>
    </source>
</evidence>
<dbReference type="GO" id="GO:0043023">
    <property type="term" value="F:ribosomal large subunit binding"/>
    <property type="evidence" value="ECO:0007669"/>
    <property type="project" value="UniProtKB-UniRule"/>
</dbReference>
<accession>F0S2L9</accession>
<comment type="similarity">
    <text evidence="5">Belongs to the RqcP family.</text>
</comment>
<dbReference type="GO" id="GO:0072344">
    <property type="term" value="P:rescue of stalled ribosome"/>
    <property type="evidence" value="ECO:0007669"/>
    <property type="project" value="UniProtKB-UniRule"/>
</dbReference>
<dbReference type="InterPro" id="IPR036986">
    <property type="entry name" value="S4_RNA-bd_sf"/>
</dbReference>
<organism evidence="7 8">
    <name type="scientific">Desulfurobacterium thermolithotrophum (strain DSM 11699 / BSA)</name>
    <dbReference type="NCBI Taxonomy" id="868864"/>
    <lineage>
        <taxon>Bacteria</taxon>
        <taxon>Pseudomonadati</taxon>
        <taxon>Aquificota</taxon>
        <taxon>Aquificia</taxon>
        <taxon>Desulfurobacteriales</taxon>
        <taxon>Desulfurobacteriaceae</taxon>
        <taxon>Desulfurobacterium</taxon>
    </lineage>
</organism>
<sequence>MRLDQFLKLSRIVKRRSQAKELCDLKVVKVNGQVAKPSREVKVGDTIEIDTVSRYVKFTVREIPSGKNVSKKKARELIEIIEDKKKDIREIIDLL</sequence>
<evidence type="ECO:0000313" key="7">
    <source>
        <dbReference type="EMBL" id="ADY73091.1"/>
    </source>
</evidence>
<dbReference type="GO" id="GO:0000049">
    <property type="term" value="F:tRNA binding"/>
    <property type="evidence" value="ECO:0007669"/>
    <property type="project" value="UniProtKB-UniRule"/>
</dbReference>
<evidence type="ECO:0000313" key="8">
    <source>
        <dbReference type="Proteomes" id="UP000007102"/>
    </source>
</evidence>
<gene>
    <name evidence="5" type="primary">rqcP</name>
    <name evidence="7" type="ordered locus">Dester_0437</name>
</gene>
<dbReference type="GO" id="GO:0019843">
    <property type="term" value="F:rRNA binding"/>
    <property type="evidence" value="ECO:0007669"/>
    <property type="project" value="UniProtKB-UniRule"/>
</dbReference>
<keyword evidence="1 5" id="KW-0820">tRNA-binding</keyword>
<protein>
    <recommendedName>
        <fullName evidence="5">RQC P-site tRNA stabilizing factor</fullName>
        <shortName evidence="5">RqcP</shortName>
    </recommendedName>
    <alternativeName>
        <fullName evidence="5">Ribosome-associated protein quality control protein P</fullName>
    </alternativeName>
</protein>
<dbReference type="eggNOG" id="COG1188">
    <property type="taxonomic scope" value="Bacteria"/>
</dbReference>
<keyword evidence="4 5" id="KW-0648">Protein biosynthesis</keyword>
<dbReference type="PIRSF" id="PIRSF038881">
    <property type="entry name" value="RNAbp_HP1423"/>
    <property type="match status" value="1"/>
</dbReference>
<keyword evidence="2 5" id="KW-0699">rRNA-binding</keyword>
<dbReference type="HOGENOM" id="CLU_101003_4_2_0"/>
<evidence type="ECO:0000256" key="1">
    <source>
        <dbReference type="ARBA" id="ARBA00022555"/>
    </source>
</evidence>
<comment type="function">
    <text evidence="5">Key component of the ribosome quality control system (RQC), a ribosome-associated complex that mediates the extraction of incompletely synthesized nascent chains from stalled ribosomes and their subsequent degradation. RqcH recruits Ala-charged tRNA, and with RqcP directs the elongation of stalled nascent chains on 50S ribosomal subunits, leading to non-templated C-terminal alanine extensions (Ala tail). The Ala tail promotes nascent chain degradation. RqcP is associated with the translocation-like movement of the peptidyl-tRNA from the A-site into the P-site.</text>
</comment>
<dbReference type="RefSeq" id="WP_013638049.1">
    <property type="nucleotide sequence ID" value="NC_015185.1"/>
</dbReference>
<dbReference type="HAMAP" id="MF_00871">
    <property type="entry name" value="RqcP"/>
    <property type="match status" value="1"/>
</dbReference>
<dbReference type="SMART" id="SM00363">
    <property type="entry name" value="S4"/>
    <property type="match status" value="1"/>
</dbReference>
<dbReference type="OrthoDB" id="9805210at2"/>
<dbReference type="STRING" id="868864.Dester_0437"/>
<dbReference type="InterPro" id="IPR002942">
    <property type="entry name" value="S4_RNA-bd"/>
</dbReference>
<evidence type="ECO:0000259" key="6">
    <source>
        <dbReference type="SMART" id="SM00363"/>
    </source>
</evidence>
<feature type="domain" description="RNA-binding S4" evidence="6">
    <location>
        <begin position="1"/>
        <end position="64"/>
    </location>
</feature>
<comment type="subunit">
    <text evidence="5">Associates with stalled 50S ribosomal subunits. Binds to RqcH, 23S rRNA and the P-site tRNA. Does not require RqcH for association with 50S subunits.</text>
</comment>
<dbReference type="Pfam" id="PF01479">
    <property type="entry name" value="S4"/>
    <property type="match status" value="1"/>
</dbReference>
<reference evidence="8" key="2">
    <citation type="submission" date="2011-02" db="EMBL/GenBank/DDBJ databases">
        <title>The complete genome of Desulfurobacterium thermolithotrophum DSM 11699.</title>
        <authorList>
            <consortium name="US DOE Joint Genome Institute (JGI-PGF)"/>
            <person name="Lucas S."/>
            <person name="Copeland A."/>
            <person name="Lapidus A."/>
            <person name="Bruce D."/>
            <person name="Goodwin L."/>
            <person name="Pitluck S."/>
            <person name="Kyrpides N."/>
            <person name="Mavromatis K."/>
            <person name="Pagani I."/>
            <person name="Ivanova N."/>
            <person name="Mikhailova N."/>
            <person name="Daligault H."/>
            <person name="Detter J.C."/>
            <person name="Tapia R."/>
            <person name="Han C."/>
            <person name="Land M."/>
            <person name="Hauser L."/>
            <person name="Markowitz V."/>
            <person name="Cheng J.-F."/>
            <person name="Hugenholtz P."/>
            <person name="Woyke T."/>
            <person name="Wu D."/>
            <person name="Spring S."/>
            <person name="Brambilla E."/>
            <person name="Klenk H.-P."/>
            <person name="Eisen J.A."/>
        </authorList>
    </citation>
    <scope>NUCLEOTIDE SEQUENCE [LARGE SCALE GENOMIC DNA]</scope>
    <source>
        <strain evidence="8">DSM 11699 / BSA</strain>
    </source>
</reference>
<dbReference type="Proteomes" id="UP000007102">
    <property type="component" value="Chromosome"/>
</dbReference>
<dbReference type="InterPro" id="IPR025490">
    <property type="entry name" value="RqcP"/>
</dbReference>
<evidence type="ECO:0000256" key="2">
    <source>
        <dbReference type="ARBA" id="ARBA00022730"/>
    </source>
</evidence>
<reference evidence="7 8" key="1">
    <citation type="journal article" date="2011" name="Stand. Genomic Sci.">
        <title>Complete genome sequence of the thermophilic sulfur-reducer Desulfurobacterium thermolithotrophum type strain (BSA(T)) from a deep-sea hydrothermal vent.</title>
        <authorList>
            <person name="Goker M."/>
            <person name="Daligault H."/>
            <person name="Mwirichia R."/>
            <person name="Lapidus A."/>
            <person name="Lucas S."/>
            <person name="Deshpande S."/>
            <person name="Pagani I."/>
            <person name="Tapia R."/>
            <person name="Cheng J.F."/>
            <person name="Goodwin L."/>
            <person name="Pitluck S."/>
            <person name="Liolios K."/>
            <person name="Ivanova N."/>
            <person name="Mavromatis K."/>
            <person name="Mikhailova N."/>
            <person name="Pati A."/>
            <person name="Chen A."/>
            <person name="Palaniappan K."/>
            <person name="Han C."/>
            <person name="Land M."/>
            <person name="Hauser L."/>
            <person name="Pan C."/>
            <person name="Brambilla E.M."/>
            <person name="Rohde M."/>
            <person name="Spring S."/>
            <person name="Sikorski J."/>
            <person name="Wirth R."/>
            <person name="Detter J.C."/>
            <person name="Woyke T."/>
            <person name="Bristow J."/>
            <person name="Eisen J.A."/>
            <person name="Markowitz V."/>
            <person name="Hugenholtz P."/>
            <person name="Kyrpides N.C."/>
            <person name="Klenk H.P."/>
        </authorList>
    </citation>
    <scope>NUCLEOTIDE SEQUENCE [LARGE SCALE GENOMIC DNA]</scope>
    <source>
        <strain evidence="8">DSM 11699 / BSA</strain>
    </source>
</reference>
<dbReference type="CDD" id="cd00165">
    <property type="entry name" value="S4"/>
    <property type="match status" value="1"/>
</dbReference>
<name>F0S2L9_DESTD</name>
<dbReference type="PROSITE" id="PS50889">
    <property type="entry name" value="S4"/>
    <property type="match status" value="1"/>
</dbReference>
<proteinExistence type="inferred from homology"/>
<keyword evidence="8" id="KW-1185">Reference proteome</keyword>
<keyword evidence="3 5" id="KW-0694">RNA-binding</keyword>
<dbReference type="AlphaFoldDB" id="F0S2L9"/>